<name>A0A849CA50_9NOCA</name>
<sequence>MNENPEVALINSIDISSQLWESGHEMADSGSYARITMSHRTLHSRFSASGAHGPHLTLWTAATRKIYTICRADGHVIARDLFSTPLSTAAAASEAAARQAIWVGGYVYNEWGAHSATLHLILETQRGIDLAGLERHAFTVGLDLEVRTAPRRNPAISQCRVHQYVDWRRSEFGALIQTAPPDIAESMSALE</sequence>
<dbReference type="EMBL" id="JABELX010000009">
    <property type="protein sequence ID" value="NNH73240.1"/>
    <property type="molecule type" value="Genomic_DNA"/>
</dbReference>
<organism evidence="1 2">
    <name type="scientific">Nocardia uniformis</name>
    <dbReference type="NCBI Taxonomy" id="53432"/>
    <lineage>
        <taxon>Bacteria</taxon>
        <taxon>Bacillati</taxon>
        <taxon>Actinomycetota</taxon>
        <taxon>Actinomycetes</taxon>
        <taxon>Mycobacteriales</taxon>
        <taxon>Nocardiaceae</taxon>
        <taxon>Nocardia</taxon>
    </lineage>
</organism>
<evidence type="ECO:0000313" key="2">
    <source>
        <dbReference type="Proteomes" id="UP000586827"/>
    </source>
</evidence>
<dbReference type="Proteomes" id="UP000586827">
    <property type="component" value="Unassembled WGS sequence"/>
</dbReference>
<reference evidence="1 2" key="1">
    <citation type="submission" date="2020-05" db="EMBL/GenBank/DDBJ databases">
        <title>MicrobeNet Type strains.</title>
        <authorList>
            <person name="Nicholson A.C."/>
        </authorList>
    </citation>
    <scope>NUCLEOTIDE SEQUENCE [LARGE SCALE GENOMIC DNA]</scope>
    <source>
        <strain evidence="1 2">JCM 3224</strain>
    </source>
</reference>
<protein>
    <submittedName>
        <fullName evidence="1">Uncharacterized protein</fullName>
    </submittedName>
</protein>
<dbReference type="RefSeq" id="WP_067527731.1">
    <property type="nucleotide sequence ID" value="NZ_JABELX010000009.1"/>
</dbReference>
<gene>
    <name evidence="1" type="ORF">HLB23_25850</name>
</gene>
<dbReference type="AlphaFoldDB" id="A0A849CA50"/>
<evidence type="ECO:0000313" key="1">
    <source>
        <dbReference type="EMBL" id="NNH73240.1"/>
    </source>
</evidence>
<keyword evidence="2" id="KW-1185">Reference proteome</keyword>
<accession>A0A849CA50</accession>
<comment type="caution">
    <text evidence="1">The sequence shown here is derived from an EMBL/GenBank/DDBJ whole genome shotgun (WGS) entry which is preliminary data.</text>
</comment>
<proteinExistence type="predicted"/>